<organism evidence="3 4">
    <name type="scientific">Fictibacillus marinisediminis</name>
    <dbReference type="NCBI Taxonomy" id="2878389"/>
    <lineage>
        <taxon>Bacteria</taxon>
        <taxon>Bacillati</taxon>
        <taxon>Bacillota</taxon>
        <taxon>Bacilli</taxon>
        <taxon>Bacillales</taxon>
        <taxon>Fictibacillaceae</taxon>
        <taxon>Fictibacillus</taxon>
    </lineage>
</organism>
<accession>A0A9X2BEH0</accession>
<gene>
    <name evidence="3" type="ORF">LCY76_20795</name>
</gene>
<dbReference type="EMBL" id="JAIWJX010000002">
    <property type="protein sequence ID" value="MCK6259014.1"/>
    <property type="molecule type" value="Genomic_DNA"/>
</dbReference>
<keyword evidence="4" id="KW-1185">Reference proteome</keyword>
<feature type="domain" description="VanZ-like" evidence="2">
    <location>
        <begin position="4"/>
        <end position="126"/>
    </location>
</feature>
<feature type="transmembrane region" description="Helical" evidence="1">
    <location>
        <begin position="86"/>
        <end position="103"/>
    </location>
</feature>
<protein>
    <submittedName>
        <fullName evidence="3">VanZ family protein</fullName>
    </submittedName>
</protein>
<keyword evidence="1" id="KW-1133">Transmembrane helix</keyword>
<name>A0A9X2BEH0_9BACL</name>
<evidence type="ECO:0000256" key="1">
    <source>
        <dbReference type="SAM" id="Phobius"/>
    </source>
</evidence>
<sequence>MRLFIVMVWALFLGLHTFTDNLENLLSHQSINFTWLSSPSYHHFFNVSDITWIHPNFYLIKFGHFIGFGILDLFIFLWLTSHRKSMLLTFSFAVFTEVLQLYFGRDGRMYDVIIDSLGIVMVYQMLKYLSKIEKASIPYE</sequence>
<dbReference type="Pfam" id="PF04892">
    <property type="entry name" value="VanZ"/>
    <property type="match status" value="1"/>
</dbReference>
<dbReference type="RefSeq" id="WP_248254233.1">
    <property type="nucleotide sequence ID" value="NZ_JAIWJX010000002.1"/>
</dbReference>
<dbReference type="NCBIfam" id="NF037970">
    <property type="entry name" value="vanZ_1"/>
    <property type="match status" value="1"/>
</dbReference>
<reference evidence="3" key="1">
    <citation type="submission" date="2021-09" db="EMBL/GenBank/DDBJ databases">
        <title>Genome analysis of Fictibacillus sp. KIGAM418 isolated from marine sediment.</title>
        <authorList>
            <person name="Seo M.-J."/>
            <person name="Cho E.-S."/>
            <person name="Hwang C.Y."/>
        </authorList>
    </citation>
    <scope>NUCLEOTIDE SEQUENCE</scope>
    <source>
        <strain evidence="3">KIGAM418</strain>
    </source>
</reference>
<dbReference type="InterPro" id="IPR006976">
    <property type="entry name" value="VanZ-like"/>
</dbReference>
<comment type="caution">
    <text evidence="3">The sequence shown here is derived from an EMBL/GenBank/DDBJ whole genome shotgun (WGS) entry which is preliminary data.</text>
</comment>
<keyword evidence="1" id="KW-0472">Membrane</keyword>
<evidence type="ECO:0000259" key="2">
    <source>
        <dbReference type="Pfam" id="PF04892"/>
    </source>
</evidence>
<evidence type="ECO:0000313" key="3">
    <source>
        <dbReference type="EMBL" id="MCK6259014.1"/>
    </source>
</evidence>
<evidence type="ECO:0000313" key="4">
    <source>
        <dbReference type="Proteomes" id="UP001139011"/>
    </source>
</evidence>
<dbReference type="Proteomes" id="UP001139011">
    <property type="component" value="Unassembled WGS sequence"/>
</dbReference>
<feature type="transmembrane region" description="Helical" evidence="1">
    <location>
        <begin position="58"/>
        <end position="79"/>
    </location>
</feature>
<keyword evidence="1" id="KW-0812">Transmembrane</keyword>
<proteinExistence type="predicted"/>
<dbReference type="AlphaFoldDB" id="A0A9X2BEH0"/>